<accession>A0A7G6E2I7</accession>
<evidence type="ECO:0008006" key="3">
    <source>
        <dbReference type="Google" id="ProtNLM"/>
    </source>
</evidence>
<name>A0A7G6E2I7_THEFR</name>
<protein>
    <recommendedName>
        <fullName evidence="3">Type I restriction enzyme R protein N-terminal domain-containing protein</fullName>
    </recommendedName>
</protein>
<dbReference type="RefSeq" id="WP_034421958.1">
    <property type="nucleotide sequence ID" value="NZ_CP045798.1"/>
</dbReference>
<dbReference type="EMBL" id="CP045798">
    <property type="protein sequence ID" value="QNB46291.1"/>
    <property type="molecule type" value="Genomic_DNA"/>
</dbReference>
<reference evidence="1 2" key="1">
    <citation type="journal article" date="2019" name="Front. Microbiol.">
        <title>Thermoanaerosceptrum fracticalcis gen. nov. sp. nov., a Novel Fumarate-Fermenting Microorganism From a Deep Fractured Carbonate Aquifer of the US Great Basin.</title>
        <authorList>
            <person name="Hamilton-Brehm S.D."/>
            <person name="Stewart L.E."/>
            <person name="Zavarin M."/>
            <person name="Caldwell M."/>
            <person name="Lawson P.A."/>
            <person name="Onstott T.C."/>
            <person name="Grzymski J."/>
            <person name="Neveux I."/>
            <person name="Lollar B.S."/>
            <person name="Russell C.E."/>
            <person name="Moser D.P."/>
        </authorList>
    </citation>
    <scope>NUCLEOTIDE SEQUENCE [LARGE SCALE GENOMIC DNA]</scope>
    <source>
        <strain evidence="1 2">DRI-13</strain>
    </source>
</reference>
<proteinExistence type="predicted"/>
<dbReference type="Proteomes" id="UP000515847">
    <property type="component" value="Chromosome"/>
</dbReference>
<dbReference type="Gene3D" id="3.90.1570.30">
    <property type="match status" value="1"/>
</dbReference>
<evidence type="ECO:0000313" key="2">
    <source>
        <dbReference type="Proteomes" id="UP000515847"/>
    </source>
</evidence>
<keyword evidence="2" id="KW-1185">Reference proteome</keyword>
<gene>
    <name evidence="1" type="ORF">BR63_08185</name>
</gene>
<dbReference type="OrthoDB" id="9758243at2"/>
<sequence length="153" mass="17347">MPNEADTCRRYVLPKFYAAGWTDDQISEQKTFTDGKIVVAGNKATRQKPKRADYILNYTRDLMISVVEAKATYKSAGDGLQQAMDYAQTLGLKFAYSTRRKKYARFSLKQIVSYIDNLCAKISTFIKIQNNTKVELDLLLPSILARAFNGDLL</sequence>
<dbReference type="AlphaFoldDB" id="A0A7G6E2I7"/>
<organism evidence="1 2">
    <name type="scientific">Thermanaerosceptrum fracticalcis</name>
    <dbReference type="NCBI Taxonomy" id="1712410"/>
    <lineage>
        <taxon>Bacteria</taxon>
        <taxon>Bacillati</taxon>
        <taxon>Bacillota</taxon>
        <taxon>Clostridia</taxon>
        <taxon>Eubacteriales</taxon>
        <taxon>Peptococcaceae</taxon>
        <taxon>Thermanaerosceptrum</taxon>
    </lineage>
</organism>
<dbReference type="KEGG" id="tfr:BR63_08185"/>
<evidence type="ECO:0000313" key="1">
    <source>
        <dbReference type="EMBL" id="QNB46291.1"/>
    </source>
</evidence>